<evidence type="ECO:0000256" key="1">
    <source>
        <dbReference type="ARBA" id="ARBA00004123"/>
    </source>
</evidence>
<accession>A0A8H5LMQ4</accession>
<proteinExistence type="inferred from homology"/>
<dbReference type="GO" id="GO:0071051">
    <property type="term" value="P:poly(A)-dependent snoRNA 3'-end processing"/>
    <property type="evidence" value="ECO:0007669"/>
    <property type="project" value="TreeGrafter"/>
</dbReference>
<dbReference type="Proteomes" id="UP000559256">
    <property type="component" value="Unassembled WGS sequence"/>
</dbReference>
<dbReference type="SMART" id="SM00341">
    <property type="entry name" value="HRDC"/>
    <property type="match status" value="1"/>
</dbReference>
<evidence type="ECO:0000256" key="9">
    <source>
        <dbReference type="SAM" id="MobiDB-lite"/>
    </source>
</evidence>
<dbReference type="SUPFAM" id="SSF47819">
    <property type="entry name" value="HRDC-like"/>
    <property type="match status" value="1"/>
</dbReference>
<dbReference type="Gene3D" id="3.30.420.10">
    <property type="entry name" value="Ribonuclease H-like superfamily/Ribonuclease H"/>
    <property type="match status" value="1"/>
</dbReference>
<dbReference type="PANTHER" id="PTHR12124">
    <property type="entry name" value="POLYMYOSITIS/SCLERODERMA AUTOANTIGEN-RELATED"/>
    <property type="match status" value="1"/>
</dbReference>
<feature type="compositionally biased region" description="Acidic residues" evidence="9">
    <location>
        <begin position="807"/>
        <end position="816"/>
    </location>
</feature>
<dbReference type="GO" id="GO:0071037">
    <property type="term" value="P:nuclear polyadenylation-dependent snRNA catabolic process"/>
    <property type="evidence" value="ECO:0007669"/>
    <property type="project" value="TreeGrafter"/>
</dbReference>
<keyword evidence="2" id="KW-0698">rRNA processing</keyword>
<dbReference type="Pfam" id="PF01612">
    <property type="entry name" value="DNA_pol_A_exo1"/>
    <property type="match status" value="1"/>
</dbReference>
<keyword evidence="3" id="KW-0540">Nuclease</keyword>
<dbReference type="GO" id="GO:0071039">
    <property type="term" value="P:nuclear polyadenylation-dependent CUT catabolic process"/>
    <property type="evidence" value="ECO:0007669"/>
    <property type="project" value="TreeGrafter"/>
</dbReference>
<evidence type="ECO:0000256" key="8">
    <source>
        <dbReference type="ARBA" id="ARBA00043957"/>
    </source>
</evidence>
<dbReference type="GO" id="GO:0071038">
    <property type="term" value="P:TRAMP-dependent tRNA surveillance pathway"/>
    <property type="evidence" value="ECO:0007669"/>
    <property type="project" value="TreeGrafter"/>
</dbReference>
<sequence>MLPILGVANKILGLVGASDSNGKGKAKAKLESEEDVVDNFHSLVVDTMDQLLEKTDMNLDEFLGRNKAPAIAINPSTRNNKKSNNASGGQLDPVIQHASHLPKPQASFKKKIDNSDSPWYPTLTHKYHAQIPLGYHFHDEEENRDGGESSAKPIKLHPYLYEITHLNYPSHLFSQSTPIPPTPFSTTSATWVSTPSELHAMISTLVHSNSKPTEIAVDLEHHSYRSYRGFLCLMQISTREQDWIVDLCVPEIREEAEALNEVFADPSIVKVFHGAESDIIWLQQDFNIYVVNLFDTFHASKVLGFPRHGLANLLEMYCDFTPDKRYQLADWRIRPLPNPMLTYARSDTHFLLYIYDNLRNALLDRSRPASPSNTPPHDASSSSSLKPPQTQTRNAGDGSQGEGNLDEVLKRSAETSLRVYEKEVYDAEGGSGSGGWDTLAKKWNRAHLMADWVPPSVHTAESSLPREVFKTVHAWRDKISREEDESTRYILPNHHLFTLAESPPADITALLRIFPGTNVPPVIRRRAAELVAAVRGAVKKCLEGGASVLGGGQQESGEGKGKGKQKDEETGREVRKGPIDGGPMDVDTPTPTPAVNQKSIWTPSSSVTSKSSLFGNVIPSSSFSRPAPDASSTGKNIATSTSALFGNIGRVNVIDTLSKPQQPETQTPTPRRFEEVVARIHSTLVVSASLPVSIGRSEAKISDTIPSTSYTTTTATAISTSIPANNAEGVSEEENGTLSSNVQIELPFIPASQRAASTRSAIATKDDTIVVVGQARQKREKKRKRQRTQGEEESEAQAQAIDRDADADAVDVDEGDREQPKMKKSKKAGKKATSTGASVGNPEEHEVEAFDFSSAPNILDAVPSATHEASARGRRKKDKKNQEKKGSSTFYGDFPAPPKAHSELKSGNIAHTFK</sequence>
<dbReference type="GO" id="GO:0071035">
    <property type="term" value="P:nuclear polyadenylation-dependent rRNA catabolic process"/>
    <property type="evidence" value="ECO:0007669"/>
    <property type="project" value="TreeGrafter"/>
</dbReference>
<dbReference type="GO" id="GO:0000166">
    <property type="term" value="F:nucleotide binding"/>
    <property type="evidence" value="ECO:0007669"/>
    <property type="project" value="InterPro"/>
</dbReference>
<feature type="region of interest" description="Disordered" evidence="9">
    <location>
        <begin position="546"/>
        <end position="606"/>
    </location>
</feature>
<evidence type="ECO:0000256" key="2">
    <source>
        <dbReference type="ARBA" id="ARBA00022552"/>
    </source>
</evidence>
<dbReference type="InterPro" id="IPR012337">
    <property type="entry name" value="RNaseH-like_sf"/>
</dbReference>
<dbReference type="InterPro" id="IPR049559">
    <property type="entry name" value="Rrp6p-like_exo"/>
</dbReference>
<keyword evidence="5" id="KW-0271">Exosome</keyword>
<dbReference type="AlphaFoldDB" id="A0A8H5LMQ4"/>
<dbReference type="InterPro" id="IPR036397">
    <property type="entry name" value="RNaseH_sf"/>
</dbReference>
<name>A0A8H5LMQ4_9AGAR</name>
<comment type="subcellular location">
    <subcellularLocation>
        <location evidence="1">Nucleus</location>
    </subcellularLocation>
</comment>
<dbReference type="CDD" id="cd06147">
    <property type="entry name" value="Rrp6p_like_exo"/>
    <property type="match status" value="1"/>
</dbReference>
<feature type="compositionally biased region" description="Polar residues" evidence="9">
    <location>
        <begin position="74"/>
        <end position="88"/>
    </location>
</feature>
<reference evidence="11 12" key="1">
    <citation type="journal article" date="2020" name="ISME J.">
        <title>Uncovering the hidden diversity of litter-decomposition mechanisms in mushroom-forming fungi.</title>
        <authorList>
            <person name="Floudas D."/>
            <person name="Bentzer J."/>
            <person name="Ahren D."/>
            <person name="Johansson T."/>
            <person name="Persson P."/>
            <person name="Tunlid A."/>
        </authorList>
    </citation>
    <scope>NUCLEOTIDE SEQUENCE [LARGE SCALE GENOMIC DNA]</scope>
    <source>
        <strain evidence="11 12">CBS 291.85</strain>
    </source>
</reference>
<feature type="compositionally biased region" description="Basic residues" evidence="9">
    <location>
        <begin position="776"/>
        <end position="787"/>
    </location>
</feature>
<dbReference type="GO" id="GO:0071036">
    <property type="term" value="P:nuclear polyadenylation-dependent snoRNA catabolic process"/>
    <property type="evidence" value="ECO:0007669"/>
    <property type="project" value="TreeGrafter"/>
</dbReference>
<dbReference type="Pfam" id="PF00570">
    <property type="entry name" value="HRDC"/>
    <property type="match status" value="1"/>
</dbReference>
<evidence type="ECO:0000256" key="5">
    <source>
        <dbReference type="ARBA" id="ARBA00022835"/>
    </source>
</evidence>
<dbReference type="InterPro" id="IPR045092">
    <property type="entry name" value="Rrp6-like"/>
</dbReference>
<dbReference type="InterPro" id="IPR044876">
    <property type="entry name" value="HRDC_dom_sf"/>
</dbReference>
<evidence type="ECO:0000256" key="6">
    <source>
        <dbReference type="ARBA" id="ARBA00022839"/>
    </source>
</evidence>
<evidence type="ECO:0000256" key="4">
    <source>
        <dbReference type="ARBA" id="ARBA00022801"/>
    </source>
</evidence>
<dbReference type="GO" id="GO:0000175">
    <property type="term" value="F:3'-5'-RNA exonuclease activity"/>
    <property type="evidence" value="ECO:0007669"/>
    <property type="project" value="InterPro"/>
</dbReference>
<organism evidence="11 12">
    <name type="scientific">Tetrapyrgos nigripes</name>
    <dbReference type="NCBI Taxonomy" id="182062"/>
    <lineage>
        <taxon>Eukaryota</taxon>
        <taxon>Fungi</taxon>
        <taxon>Dikarya</taxon>
        <taxon>Basidiomycota</taxon>
        <taxon>Agaricomycotina</taxon>
        <taxon>Agaricomycetes</taxon>
        <taxon>Agaricomycetidae</taxon>
        <taxon>Agaricales</taxon>
        <taxon>Marasmiineae</taxon>
        <taxon>Marasmiaceae</taxon>
        <taxon>Tetrapyrgos</taxon>
    </lineage>
</organism>
<evidence type="ECO:0000256" key="7">
    <source>
        <dbReference type="ARBA" id="ARBA00023242"/>
    </source>
</evidence>
<dbReference type="GO" id="GO:0005730">
    <property type="term" value="C:nucleolus"/>
    <property type="evidence" value="ECO:0007669"/>
    <property type="project" value="TreeGrafter"/>
</dbReference>
<protein>
    <recommendedName>
        <fullName evidence="10">HRDC domain-containing protein</fullName>
    </recommendedName>
</protein>
<evidence type="ECO:0000259" key="10">
    <source>
        <dbReference type="PROSITE" id="PS50967"/>
    </source>
</evidence>
<keyword evidence="12" id="KW-1185">Reference proteome</keyword>
<feature type="compositionally biased region" description="Basic and acidic residues" evidence="9">
    <location>
        <begin position="557"/>
        <end position="578"/>
    </location>
</feature>
<dbReference type="GO" id="GO:0000467">
    <property type="term" value="P:exonucleolytic trimming to generate mature 3'-end of 5.8S rRNA from tricistronic rRNA transcript (SSU-rRNA, 5.8S rRNA, LSU-rRNA)"/>
    <property type="evidence" value="ECO:0007669"/>
    <property type="project" value="InterPro"/>
</dbReference>
<feature type="domain" description="HRDC" evidence="10">
    <location>
        <begin position="462"/>
        <end position="544"/>
    </location>
</feature>
<dbReference type="GO" id="GO:0000176">
    <property type="term" value="C:nuclear exosome (RNase complex)"/>
    <property type="evidence" value="ECO:0007669"/>
    <property type="project" value="InterPro"/>
</dbReference>
<keyword evidence="4" id="KW-0378">Hydrolase</keyword>
<feature type="compositionally biased region" description="Polar residues" evidence="9">
    <location>
        <begin position="379"/>
        <end position="394"/>
    </location>
</feature>
<evidence type="ECO:0000256" key="3">
    <source>
        <dbReference type="ARBA" id="ARBA00022722"/>
    </source>
</evidence>
<keyword evidence="6" id="KW-0269">Exonuclease</keyword>
<dbReference type="EMBL" id="JAACJM010000036">
    <property type="protein sequence ID" value="KAF5362917.1"/>
    <property type="molecule type" value="Genomic_DNA"/>
</dbReference>
<dbReference type="InterPro" id="IPR002562">
    <property type="entry name" value="3'-5'_exonuclease_dom"/>
</dbReference>
<dbReference type="InterPro" id="IPR010997">
    <property type="entry name" value="HRDC-like_sf"/>
</dbReference>
<gene>
    <name evidence="11" type="ORF">D9758_007096</name>
</gene>
<evidence type="ECO:0000313" key="11">
    <source>
        <dbReference type="EMBL" id="KAF5362917.1"/>
    </source>
</evidence>
<dbReference type="SUPFAM" id="SSF53098">
    <property type="entry name" value="Ribonuclease H-like"/>
    <property type="match status" value="1"/>
</dbReference>
<evidence type="ECO:0000313" key="12">
    <source>
        <dbReference type="Proteomes" id="UP000559256"/>
    </source>
</evidence>
<comment type="similarity">
    <text evidence="8">Belongs to the exosome component 10/RRP6 family.</text>
</comment>
<dbReference type="GO" id="GO:0071040">
    <property type="term" value="P:nuclear polyadenylation-dependent antisense transcript catabolic process"/>
    <property type="evidence" value="ECO:0007669"/>
    <property type="project" value="TreeGrafter"/>
</dbReference>
<keyword evidence="7" id="KW-0539">Nucleus</keyword>
<dbReference type="GO" id="GO:0003727">
    <property type="term" value="F:single-stranded RNA binding"/>
    <property type="evidence" value="ECO:0007669"/>
    <property type="project" value="TreeGrafter"/>
</dbReference>
<feature type="region of interest" description="Disordered" evidence="9">
    <location>
        <begin position="365"/>
        <end position="405"/>
    </location>
</feature>
<dbReference type="InterPro" id="IPR012588">
    <property type="entry name" value="Exosome-assoc_fac_Rrp6_N"/>
</dbReference>
<dbReference type="SMART" id="SM00474">
    <property type="entry name" value="35EXOc"/>
    <property type="match status" value="1"/>
</dbReference>
<dbReference type="OrthoDB" id="2250022at2759"/>
<feature type="region of interest" description="Disordered" evidence="9">
    <location>
        <begin position="73"/>
        <end position="92"/>
    </location>
</feature>
<dbReference type="PROSITE" id="PS50967">
    <property type="entry name" value="HRDC"/>
    <property type="match status" value="1"/>
</dbReference>
<dbReference type="Pfam" id="PF08066">
    <property type="entry name" value="PMC2NT"/>
    <property type="match status" value="1"/>
</dbReference>
<dbReference type="Gene3D" id="1.10.150.80">
    <property type="entry name" value="HRDC domain"/>
    <property type="match status" value="1"/>
</dbReference>
<feature type="region of interest" description="Disordered" evidence="9">
    <location>
        <begin position="773"/>
        <end position="914"/>
    </location>
</feature>
<dbReference type="GO" id="GO:0071044">
    <property type="term" value="P:histone mRNA catabolic process"/>
    <property type="evidence" value="ECO:0007669"/>
    <property type="project" value="TreeGrafter"/>
</dbReference>
<dbReference type="InterPro" id="IPR002121">
    <property type="entry name" value="HRDC_dom"/>
</dbReference>
<comment type="caution">
    <text evidence="11">The sequence shown here is derived from an EMBL/GenBank/DDBJ whole genome shotgun (WGS) entry which is preliminary data.</text>
</comment>
<dbReference type="PANTHER" id="PTHR12124:SF47">
    <property type="entry name" value="EXOSOME COMPONENT 10"/>
    <property type="match status" value="1"/>
</dbReference>